<dbReference type="InterPro" id="IPR000014">
    <property type="entry name" value="PAS"/>
</dbReference>
<dbReference type="SMART" id="SM00091">
    <property type="entry name" value="PAS"/>
    <property type="match status" value="4"/>
</dbReference>
<keyword evidence="3" id="KW-0597">Phosphoprotein</keyword>
<dbReference type="AlphaFoldDB" id="A0A0W0Z832"/>
<dbReference type="PROSITE" id="PS50112">
    <property type="entry name" value="PAS"/>
    <property type="match status" value="4"/>
</dbReference>
<evidence type="ECO:0000313" key="10">
    <source>
        <dbReference type="Proteomes" id="UP000054877"/>
    </source>
</evidence>
<dbReference type="PATRIC" id="fig|452.5.peg.810"/>
<dbReference type="InterPro" id="IPR052162">
    <property type="entry name" value="Sensor_kinase/Photoreceptor"/>
</dbReference>
<dbReference type="PANTHER" id="PTHR43304">
    <property type="entry name" value="PHYTOCHROME-LIKE PROTEIN CPH1"/>
    <property type="match status" value="1"/>
</dbReference>
<dbReference type="EMBL" id="LNYX01000008">
    <property type="protein sequence ID" value="KTD65280.1"/>
    <property type="molecule type" value="Genomic_DNA"/>
</dbReference>
<evidence type="ECO:0000256" key="4">
    <source>
        <dbReference type="ARBA" id="ARBA00022679"/>
    </source>
</evidence>
<keyword evidence="10" id="KW-1185">Reference proteome</keyword>
<evidence type="ECO:0000256" key="3">
    <source>
        <dbReference type="ARBA" id="ARBA00022553"/>
    </source>
</evidence>
<dbReference type="InterPro" id="IPR001610">
    <property type="entry name" value="PAC"/>
</dbReference>
<proteinExistence type="predicted"/>
<evidence type="ECO:0000259" key="7">
    <source>
        <dbReference type="PROSITE" id="PS50112"/>
    </source>
</evidence>
<feature type="domain" description="PAC" evidence="8">
    <location>
        <begin position="355"/>
        <end position="405"/>
    </location>
</feature>
<feature type="domain" description="PAC" evidence="8">
    <location>
        <begin position="476"/>
        <end position="526"/>
    </location>
</feature>
<feature type="domain" description="PAS" evidence="7">
    <location>
        <begin position="278"/>
        <end position="331"/>
    </location>
</feature>
<dbReference type="InterPro" id="IPR035965">
    <property type="entry name" value="PAS-like_dom_sf"/>
</dbReference>
<protein>
    <recommendedName>
        <fullName evidence="2">histidine kinase</fullName>
        <ecNumber evidence="2">2.7.13.3</ecNumber>
    </recommendedName>
</protein>
<evidence type="ECO:0000259" key="6">
    <source>
        <dbReference type="PROSITE" id="PS50109"/>
    </source>
</evidence>
<dbReference type="Pfam" id="PF00512">
    <property type="entry name" value="HisKA"/>
    <property type="match status" value="1"/>
</dbReference>
<comment type="catalytic activity">
    <reaction evidence="1">
        <text>ATP + protein L-histidine = ADP + protein N-phospho-L-histidine.</text>
        <dbReference type="EC" id="2.7.13.3"/>
    </reaction>
</comment>
<evidence type="ECO:0000313" key="9">
    <source>
        <dbReference type="EMBL" id="KTD65280.1"/>
    </source>
</evidence>
<sequence length="752" mass="86467">MLRKGCYDICKEGLLIKPVANNMPPKSPEKHNEKSPGSDALLAAIIDSSNDAIIGKKLDGTIISWNKAAEHLYGYKADEIIGLPVSYIVPRNRTQEIKLFLKKIREDKKIHHFETVRLKRDGTEIKVSISVSPIKDPDGKIIGAASIAREIPFVTQMQRKFELAVEAAPNGMLMIDASGHIKLVNAQIEHMFGYTREELLGKSIEMLVPERFRKKHPGFRKAFFKNPKVRFMGEGRDLFGLRSDHTEFPVEIGLNPLHTEDGILVFASVVDITERKRLTQRFELAVEASPTGMIMINRAGEIELLNSQITKMFGYKRHELMGKKIEILVPERFREKHPEHRLIFFEKPRARVMGAGRDLFGQRKGGSEFPVEIGLNPLITEDGSFVLASVVDITERKKEQEKFRLAIEATPSGILMVNKMGEIELANRQILEMFKYRREELIGQKIEVLVPERYRARHPQYRRSYFMNPQTRAMGTGRDLFGLRSDGTEFPVEIGLNPLKTESGIFVLASVIDITERKQSEEIIKKSNTELERFAYVVSHDLKAPLRGIATVSEWIMEEYKPRLDKKGQEYMALLDSRVKQLQALIDGILEYSRIGRLKEESEKIDLNDIVEEVKQMLMPSKQVHIHIRKRLPVIYAEKVHIYQLFQNLISNAIKYNDKKEIKIELGSSKHLREWQFFIKDNGIGIDEQYQDKIFELFQTLDNKYKYKSTGVGLTIAKKIVELYNGKIWFRSIIGKETTFYFTLSKNKISGE</sequence>
<dbReference type="Pfam" id="PF13426">
    <property type="entry name" value="PAS_9"/>
    <property type="match status" value="4"/>
</dbReference>
<dbReference type="InterPro" id="IPR000700">
    <property type="entry name" value="PAS-assoc_C"/>
</dbReference>
<dbReference type="SUPFAM" id="SSF47384">
    <property type="entry name" value="Homodimeric domain of signal transducing histidine kinase"/>
    <property type="match status" value="1"/>
</dbReference>
<dbReference type="Proteomes" id="UP000054877">
    <property type="component" value="Unassembled WGS sequence"/>
</dbReference>
<dbReference type="InterPro" id="IPR004358">
    <property type="entry name" value="Sig_transdc_His_kin-like_C"/>
</dbReference>
<dbReference type="CDD" id="cd00130">
    <property type="entry name" value="PAS"/>
    <property type="match status" value="4"/>
</dbReference>
<gene>
    <name evidence="9" type="ORF">Lspi_0740</name>
</gene>
<dbReference type="SUPFAM" id="SSF55785">
    <property type="entry name" value="PYP-like sensor domain (PAS domain)"/>
    <property type="match status" value="4"/>
</dbReference>
<accession>A0A0W0Z832</accession>
<keyword evidence="5 9" id="KW-0418">Kinase</keyword>
<dbReference type="InterPro" id="IPR036097">
    <property type="entry name" value="HisK_dim/P_sf"/>
</dbReference>
<dbReference type="STRING" id="452.Lspi_0740"/>
<name>A0A0W0Z832_LEGSP</name>
<evidence type="ECO:0000256" key="5">
    <source>
        <dbReference type="ARBA" id="ARBA00022777"/>
    </source>
</evidence>
<reference evidence="9 10" key="1">
    <citation type="submission" date="2015-11" db="EMBL/GenBank/DDBJ databases">
        <title>Genomic analysis of 38 Legionella species identifies large and diverse effector repertoires.</title>
        <authorList>
            <person name="Burstein D."/>
            <person name="Amaro F."/>
            <person name="Zusman T."/>
            <person name="Lifshitz Z."/>
            <person name="Cohen O."/>
            <person name="Gilbert J.A."/>
            <person name="Pupko T."/>
            <person name="Shuman H.A."/>
            <person name="Segal G."/>
        </authorList>
    </citation>
    <scope>NUCLEOTIDE SEQUENCE [LARGE SCALE GENOMIC DNA]</scope>
    <source>
        <strain evidence="9 10">Mt.St.Helens-9</strain>
    </source>
</reference>
<dbReference type="NCBIfam" id="TIGR00229">
    <property type="entry name" value="sensory_box"/>
    <property type="match status" value="4"/>
</dbReference>
<dbReference type="CDD" id="cd00082">
    <property type="entry name" value="HisKA"/>
    <property type="match status" value="1"/>
</dbReference>
<dbReference type="InterPro" id="IPR036890">
    <property type="entry name" value="HATPase_C_sf"/>
</dbReference>
<dbReference type="EC" id="2.7.13.3" evidence="2"/>
<feature type="domain" description="Histidine kinase" evidence="6">
    <location>
        <begin position="537"/>
        <end position="748"/>
    </location>
</feature>
<keyword evidence="4" id="KW-0808">Transferase</keyword>
<organism evidence="9 10">
    <name type="scientific">Legionella spiritensis</name>
    <dbReference type="NCBI Taxonomy" id="452"/>
    <lineage>
        <taxon>Bacteria</taxon>
        <taxon>Pseudomonadati</taxon>
        <taxon>Pseudomonadota</taxon>
        <taxon>Gammaproteobacteria</taxon>
        <taxon>Legionellales</taxon>
        <taxon>Legionellaceae</taxon>
        <taxon>Legionella</taxon>
    </lineage>
</organism>
<dbReference type="GO" id="GO:0005886">
    <property type="term" value="C:plasma membrane"/>
    <property type="evidence" value="ECO:0007669"/>
    <property type="project" value="UniProtKB-ARBA"/>
</dbReference>
<dbReference type="FunFam" id="3.30.565.10:FF:000006">
    <property type="entry name" value="Sensor histidine kinase WalK"/>
    <property type="match status" value="1"/>
</dbReference>
<evidence type="ECO:0000256" key="1">
    <source>
        <dbReference type="ARBA" id="ARBA00000085"/>
    </source>
</evidence>
<evidence type="ECO:0000259" key="8">
    <source>
        <dbReference type="PROSITE" id="PS50113"/>
    </source>
</evidence>
<comment type="caution">
    <text evidence="9">The sequence shown here is derived from an EMBL/GenBank/DDBJ whole genome shotgun (WGS) entry which is preliminary data.</text>
</comment>
<dbReference type="OrthoDB" id="9808408at2"/>
<dbReference type="SUPFAM" id="SSF55874">
    <property type="entry name" value="ATPase domain of HSP90 chaperone/DNA topoisomerase II/histidine kinase"/>
    <property type="match status" value="1"/>
</dbReference>
<dbReference type="InterPro" id="IPR003661">
    <property type="entry name" value="HisK_dim/P_dom"/>
</dbReference>
<feature type="domain" description="PAS" evidence="7">
    <location>
        <begin position="399"/>
        <end position="452"/>
    </location>
</feature>
<feature type="domain" description="PAS" evidence="7">
    <location>
        <begin position="157"/>
        <end position="210"/>
    </location>
</feature>
<dbReference type="Gene3D" id="3.30.565.10">
    <property type="entry name" value="Histidine kinase-like ATPase, C-terminal domain"/>
    <property type="match status" value="1"/>
</dbReference>
<dbReference type="Pfam" id="PF02518">
    <property type="entry name" value="HATPase_c"/>
    <property type="match status" value="1"/>
</dbReference>
<dbReference type="PROSITE" id="PS50109">
    <property type="entry name" value="HIS_KIN"/>
    <property type="match status" value="1"/>
</dbReference>
<dbReference type="Gene3D" id="3.30.450.20">
    <property type="entry name" value="PAS domain"/>
    <property type="match status" value="4"/>
</dbReference>
<dbReference type="SMART" id="SM00388">
    <property type="entry name" value="HisKA"/>
    <property type="match status" value="1"/>
</dbReference>
<feature type="domain" description="PAS" evidence="7">
    <location>
        <begin position="38"/>
        <end position="108"/>
    </location>
</feature>
<dbReference type="SMART" id="SM00387">
    <property type="entry name" value="HATPase_c"/>
    <property type="match status" value="1"/>
</dbReference>
<dbReference type="PANTHER" id="PTHR43304:SF1">
    <property type="entry name" value="PAC DOMAIN-CONTAINING PROTEIN"/>
    <property type="match status" value="1"/>
</dbReference>
<feature type="domain" description="PAC" evidence="8">
    <location>
        <begin position="111"/>
        <end position="163"/>
    </location>
</feature>
<dbReference type="Gene3D" id="1.10.287.130">
    <property type="match status" value="1"/>
</dbReference>
<dbReference type="InterPro" id="IPR003594">
    <property type="entry name" value="HATPase_dom"/>
</dbReference>
<dbReference type="InterPro" id="IPR005467">
    <property type="entry name" value="His_kinase_dom"/>
</dbReference>
<dbReference type="GO" id="GO:0000155">
    <property type="term" value="F:phosphorelay sensor kinase activity"/>
    <property type="evidence" value="ECO:0007669"/>
    <property type="project" value="InterPro"/>
</dbReference>
<evidence type="ECO:0000256" key="2">
    <source>
        <dbReference type="ARBA" id="ARBA00012438"/>
    </source>
</evidence>
<dbReference type="SMART" id="SM00086">
    <property type="entry name" value="PAC"/>
    <property type="match status" value="4"/>
</dbReference>
<dbReference type="PROSITE" id="PS50113">
    <property type="entry name" value="PAC"/>
    <property type="match status" value="3"/>
</dbReference>
<dbReference type="PRINTS" id="PR00344">
    <property type="entry name" value="BCTRLSENSOR"/>
</dbReference>